<comment type="similarity">
    <text evidence="1">Belongs to the 2-oxoacid dehydrogenase family.</text>
</comment>
<comment type="caution">
    <text evidence="5">The sequence shown here is derived from an EMBL/GenBank/DDBJ whole genome shotgun (WGS) entry which is preliminary data.</text>
</comment>
<organism evidence="5 6">
    <name type="scientific">Tetrabaena socialis</name>
    <dbReference type="NCBI Taxonomy" id="47790"/>
    <lineage>
        <taxon>Eukaryota</taxon>
        <taxon>Viridiplantae</taxon>
        <taxon>Chlorophyta</taxon>
        <taxon>core chlorophytes</taxon>
        <taxon>Chlorophyceae</taxon>
        <taxon>CS clade</taxon>
        <taxon>Chlamydomonadales</taxon>
        <taxon>Tetrabaenaceae</taxon>
        <taxon>Tetrabaena</taxon>
    </lineage>
</organism>
<name>A0A2J7ZLN0_9CHLO</name>
<proteinExistence type="inferred from homology"/>
<feature type="domain" description="Lipoyl-binding" evidence="4">
    <location>
        <begin position="68"/>
        <end position="112"/>
    </location>
</feature>
<evidence type="ECO:0000256" key="1">
    <source>
        <dbReference type="ARBA" id="ARBA00007317"/>
    </source>
</evidence>
<sequence length="143" mass="14487">MVQAAAVAVSTELGPCCAGVLARQASAASSQLLREELASLNAAGCFRGMGAHMRGLQTSAAPLEAFNVNVPPMGESITEGTIANVLKKEGDPVKEDDVIAQIETDKVRRRVQGGGPGLRAQALAGQGQGAQAQTCAVGPPVPP</sequence>
<evidence type="ECO:0000313" key="5">
    <source>
        <dbReference type="EMBL" id="PNH01172.1"/>
    </source>
</evidence>
<dbReference type="InterPro" id="IPR050537">
    <property type="entry name" value="2-oxoacid_dehydrogenase"/>
</dbReference>
<evidence type="ECO:0000256" key="3">
    <source>
        <dbReference type="SAM" id="MobiDB-lite"/>
    </source>
</evidence>
<gene>
    <name evidence="5" type="ORF">TSOC_012939</name>
</gene>
<dbReference type="Gene3D" id="2.40.50.100">
    <property type="match status" value="1"/>
</dbReference>
<evidence type="ECO:0000313" key="6">
    <source>
        <dbReference type="Proteomes" id="UP000236333"/>
    </source>
</evidence>
<dbReference type="AlphaFoldDB" id="A0A2J7ZLN0"/>
<evidence type="ECO:0000256" key="2">
    <source>
        <dbReference type="ARBA" id="ARBA00022823"/>
    </source>
</evidence>
<protein>
    <submittedName>
        <fullName evidence="5">Dihydrolipoyllysine-residue succinyltransferase</fullName>
    </submittedName>
</protein>
<dbReference type="EMBL" id="PGGS01000990">
    <property type="protein sequence ID" value="PNH01172.1"/>
    <property type="molecule type" value="Genomic_DNA"/>
</dbReference>
<dbReference type="PANTHER" id="PTHR43416">
    <property type="entry name" value="DIHYDROLIPOYLLYSINE-RESIDUE SUCCINYLTRANSFERASE COMPONENT OF 2-OXOGLUTARATE DEHYDROGENASE COMPLEX, MITOCHONDRIAL-RELATED"/>
    <property type="match status" value="1"/>
</dbReference>
<feature type="region of interest" description="Disordered" evidence="3">
    <location>
        <begin position="111"/>
        <end position="143"/>
    </location>
</feature>
<dbReference type="GO" id="GO:0006099">
    <property type="term" value="P:tricarboxylic acid cycle"/>
    <property type="evidence" value="ECO:0007669"/>
    <property type="project" value="TreeGrafter"/>
</dbReference>
<accession>A0A2J7ZLN0</accession>
<evidence type="ECO:0000259" key="4">
    <source>
        <dbReference type="Pfam" id="PF00364"/>
    </source>
</evidence>
<reference evidence="5 6" key="1">
    <citation type="journal article" date="2017" name="Mol. Biol. Evol.">
        <title>The 4-celled Tetrabaena socialis nuclear genome reveals the essential components for genetic control of cell number at the origin of multicellularity in the volvocine lineage.</title>
        <authorList>
            <person name="Featherston J."/>
            <person name="Arakaki Y."/>
            <person name="Hanschen E.R."/>
            <person name="Ferris P.J."/>
            <person name="Michod R.E."/>
            <person name="Olson B.J.S.C."/>
            <person name="Nozaki H."/>
            <person name="Durand P.M."/>
        </authorList>
    </citation>
    <scope>NUCLEOTIDE SEQUENCE [LARGE SCALE GENOMIC DNA]</scope>
    <source>
        <strain evidence="5 6">NIES-571</strain>
    </source>
</reference>
<dbReference type="GO" id="GO:0004149">
    <property type="term" value="F:dihydrolipoyllysine-residue succinyltransferase activity"/>
    <property type="evidence" value="ECO:0007669"/>
    <property type="project" value="TreeGrafter"/>
</dbReference>
<dbReference type="Proteomes" id="UP000236333">
    <property type="component" value="Unassembled WGS sequence"/>
</dbReference>
<keyword evidence="2" id="KW-0450">Lipoyl</keyword>
<dbReference type="PANTHER" id="PTHR43416:SF5">
    <property type="entry name" value="DIHYDROLIPOYLLYSINE-RESIDUE SUCCINYLTRANSFERASE COMPONENT OF 2-OXOGLUTARATE DEHYDROGENASE COMPLEX, MITOCHONDRIAL"/>
    <property type="match status" value="1"/>
</dbReference>
<feature type="compositionally biased region" description="Low complexity" evidence="3">
    <location>
        <begin position="118"/>
        <end position="133"/>
    </location>
</feature>
<dbReference type="Pfam" id="PF00364">
    <property type="entry name" value="Biotin_lipoyl"/>
    <property type="match status" value="1"/>
</dbReference>
<dbReference type="InterPro" id="IPR011053">
    <property type="entry name" value="Single_hybrid_motif"/>
</dbReference>
<dbReference type="OrthoDB" id="5391403at2759"/>
<dbReference type="GO" id="GO:0005739">
    <property type="term" value="C:mitochondrion"/>
    <property type="evidence" value="ECO:0007669"/>
    <property type="project" value="TreeGrafter"/>
</dbReference>
<dbReference type="SUPFAM" id="SSF51230">
    <property type="entry name" value="Single hybrid motif"/>
    <property type="match status" value="1"/>
</dbReference>
<keyword evidence="6" id="KW-1185">Reference proteome</keyword>
<dbReference type="InterPro" id="IPR000089">
    <property type="entry name" value="Biotin_lipoyl"/>
</dbReference>
<dbReference type="CDD" id="cd06849">
    <property type="entry name" value="lipoyl_domain"/>
    <property type="match status" value="1"/>
</dbReference>
<keyword evidence="5" id="KW-0808">Transferase</keyword>